<dbReference type="GO" id="GO:0005929">
    <property type="term" value="C:cilium"/>
    <property type="evidence" value="ECO:0007669"/>
    <property type="project" value="TreeGrafter"/>
</dbReference>
<gene>
    <name evidence="16" type="primary">whrn</name>
</gene>
<dbReference type="InterPro" id="IPR033028">
    <property type="entry name" value="Whirlin_HN-like_dom2"/>
</dbReference>
<dbReference type="InterPro" id="IPR036034">
    <property type="entry name" value="PDZ_sf"/>
</dbReference>
<accession>A0A673IX64</accession>
<dbReference type="CDD" id="cd06741">
    <property type="entry name" value="PDZ2_FL-whirlin"/>
    <property type="match status" value="1"/>
</dbReference>
<dbReference type="InterPro" id="IPR047056">
    <property type="entry name" value="Whirlin_HN-like_dom1"/>
</dbReference>
<evidence type="ECO:0000256" key="5">
    <source>
        <dbReference type="ARBA" id="ARBA00022553"/>
    </source>
</evidence>
<feature type="region of interest" description="Disordered" evidence="14">
    <location>
        <begin position="533"/>
        <end position="755"/>
    </location>
</feature>
<comment type="subcellular location">
    <subcellularLocation>
        <location evidence="2">Cell projection</location>
        <location evidence="2">Growth cone</location>
    </subcellularLocation>
    <subcellularLocation>
        <location evidence="3">Cell projection</location>
        <location evidence="3">Stereocilium</location>
    </subcellularLocation>
    <subcellularLocation>
        <location evidence="1">Cytoplasm</location>
    </subcellularLocation>
    <subcellularLocation>
        <location evidence="10">Synapse</location>
    </subcellularLocation>
</comment>
<keyword evidence="4" id="KW-0963">Cytoplasm</keyword>
<keyword evidence="5" id="KW-0597">Phosphoprotein</keyword>
<dbReference type="SUPFAM" id="SSF50156">
    <property type="entry name" value="PDZ domain-like"/>
    <property type="match status" value="3"/>
</dbReference>
<dbReference type="Gene3D" id="2.30.42.10">
    <property type="match status" value="3"/>
</dbReference>
<dbReference type="GO" id="GO:0005737">
    <property type="term" value="C:cytoplasm"/>
    <property type="evidence" value="ECO:0007669"/>
    <property type="project" value="UniProtKB-SubCell"/>
</dbReference>
<feature type="domain" description="PDZ" evidence="15">
    <location>
        <begin position="132"/>
        <end position="191"/>
    </location>
</feature>
<evidence type="ECO:0000256" key="3">
    <source>
        <dbReference type="ARBA" id="ARBA00004645"/>
    </source>
</evidence>
<dbReference type="FunFam" id="1.20.1160.20:FF:000003">
    <property type="entry name" value="Whirlin a"/>
    <property type="match status" value="1"/>
</dbReference>
<sequence length="850" mass="92416">MSTDLERLSLNSSSGNSLASSARTLSANVKKLHNALNLLLCDLEREQFIHCLNVYHSKRNVYDLVQTLKVILNVPSKRQLLPMLRLVIPRSDQLLFDQYTSEGLYLKSDVLARNATLIPLLGRNFLPDNEGLGFSIRGGSEHGVGIYVSLVEPGSLAEKEGLRIGDQIMKVNDKVFDWVTHAEAVKVLKGSKKLSMSVRSVGRIPGGYVTNHVYTWVDPQGRSVSPPPDLLEEHRSATLRRSNSQGRSHMQLLQDGDEKKVNLVLDDGRSLGLMIRGGAEYSLGIYITGVDRGSAAECGGLKVGDQILEVNGRSFLSIPHDEAVRVLKSSHHLMMTVKDVGRLPHARTVVGETKWITSSQITDSSASSSGGFYKGVAGSQVTLSSLVNQSRAMLEEQARHLLTELERQTMGYYIQEYRDGHIGVEQLVMALFELFNTHAKFSLLSEVRGLVTPQDVERFDGLVLRREIEALKARQGGGAGFQDSFSMVSYPDTLASSSASFMTNTTLSSARVRKNIHIQNEFINLYRTLDEVHSTSDSPPSFKPPPPPGLQRRPSRKATLSKRPSSSSSQSGLYFTAPSRSQTKEPKHPKAPKPHTSPPDTLKIDVPAPQLSIVSQHPIGPFPRSSSPIPPPAPNVPAPPGPPLPPPSPPPCPDKPAPSSPASNQHFVMVEVHRPNAEPDVNEVRPLPQARGETGGTLSQLSDSGQTLSEDSGVDIAESGRLSKDSSPRPARTRTRRDGHGGGETSAKPPGLLEPMSTLVRVAKSASTLGIAIEGGANTRQPLPRIVTIQRGGSAHNCGQLKVGQVILEVNGVSLRGKEHREAARLIAEAFKTKEKDYIDFLITEFNVAL</sequence>
<organism evidence="16 17">
    <name type="scientific">Sinocyclocheilus rhinocerous</name>
    <dbReference type="NCBI Taxonomy" id="307959"/>
    <lineage>
        <taxon>Eukaryota</taxon>
        <taxon>Metazoa</taxon>
        <taxon>Chordata</taxon>
        <taxon>Craniata</taxon>
        <taxon>Vertebrata</taxon>
        <taxon>Euteleostomi</taxon>
        <taxon>Actinopterygii</taxon>
        <taxon>Neopterygii</taxon>
        <taxon>Teleostei</taxon>
        <taxon>Ostariophysi</taxon>
        <taxon>Cypriniformes</taxon>
        <taxon>Cyprinidae</taxon>
        <taxon>Cyprininae</taxon>
        <taxon>Sinocyclocheilus</taxon>
    </lineage>
</organism>
<dbReference type="Proteomes" id="UP000472270">
    <property type="component" value="Unassembled WGS sequence"/>
</dbReference>
<dbReference type="AlphaFoldDB" id="A0A673IX64"/>
<dbReference type="Gene3D" id="1.20.1160.20">
    <property type="match status" value="2"/>
</dbReference>
<dbReference type="FunFam" id="2.30.42.10:FF:000087">
    <property type="entry name" value="Whirlin a"/>
    <property type="match status" value="1"/>
</dbReference>
<reference evidence="16" key="2">
    <citation type="submission" date="2025-09" db="UniProtKB">
        <authorList>
            <consortium name="Ensembl"/>
        </authorList>
    </citation>
    <scope>IDENTIFICATION</scope>
</reference>
<keyword evidence="7" id="KW-1009">Hearing</keyword>
<dbReference type="GO" id="GO:0002142">
    <property type="term" value="C:stereocilia ankle link complex"/>
    <property type="evidence" value="ECO:0007669"/>
    <property type="project" value="TreeGrafter"/>
</dbReference>
<keyword evidence="9" id="KW-0966">Cell projection</keyword>
<dbReference type="GO" id="GO:0060088">
    <property type="term" value="P:auditory receptor cell stereocilium organization"/>
    <property type="evidence" value="ECO:0007669"/>
    <property type="project" value="TreeGrafter"/>
</dbReference>
<evidence type="ECO:0000256" key="1">
    <source>
        <dbReference type="ARBA" id="ARBA00004496"/>
    </source>
</evidence>
<feature type="compositionally biased region" description="Polar residues" evidence="14">
    <location>
        <begin position="696"/>
        <end position="710"/>
    </location>
</feature>
<dbReference type="PROSITE" id="PS50106">
    <property type="entry name" value="PDZ"/>
    <property type="match status" value="3"/>
</dbReference>
<dbReference type="CDD" id="cd06740">
    <property type="entry name" value="PDZ1_FL-whirlin"/>
    <property type="match status" value="1"/>
</dbReference>
<comment type="function">
    <text evidence="11">Involved in hearing and vision as member of the USH2 complex. Necessary for elongation and maintenance of inner and outer hair cell stereocilia in the organ of Corti in the inner ear. Involved in the maintenance of the hair bundle ankle region, which connects stereocilia in cochlear hair cells of the inner ear. In retina photoreceptors, required for the maintenance of periciliary membrane complex that seems to play a role in regulating intracellular protein transport.</text>
</comment>
<evidence type="ECO:0000256" key="14">
    <source>
        <dbReference type="SAM" id="MobiDB-lite"/>
    </source>
</evidence>
<dbReference type="CDD" id="cd07356">
    <property type="entry name" value="HN_L-whirlin_R1_like"/>
    <property type="match status" value="1"/>
</dbReference>
<evidence type="ECO:0000256" key="4">
    <source>
        <dbReference type="ARBA" id="ARBA00022490"/>
    </source>
</evidence>
<dbReference type="GO" id="GO:0045202">
    <property type="term" value="C:synapse"/>
    <property type="evidence" value="ECO:0007669"/>
    <property type="project" value="UniProtKB-SubCell"/>
</dbReference>
<dbReference type="FunFam" id="2.30.42.10:FF:000079">
    <property type="entry name" value="Whirlin a"/>
    <property type="match status" value="1"/>
</dbReference>
<feature type="compositionally biased region" description="Pro residues" evidence="14">
    <location>
        <begin position="628"/>
        <end position="659"/>
    </location>
</feature>
<dbReference type="Pfam" id="PF00595">
    <property type="entry name" value="PDZ"/>
    <property type="match status" value="3"/>
</dbReference>
<evidence type="ECO:0000256" key="7">
    <source>
        <dbReference type="ARBA" id="ARBA00022740"/>
    </source>
</evidence>
<reference evidence="16" key="1">
    <citation type="submission" date="2025-08" db="UniProtKB">
        <authorList>
            <consortium name="Ensembl"/>
        </authorList>
    </citation>
    <scope>IDENTIFICATION</scope>
</reference>
<evidence type="ECO:0000256" key="11">
    <source>
        <dbReference type="ARBA" id="ARBA00053543"/>
    </source>
</evidence>
<dbReference type="GO" id="GO:0007605">
    <property type="term" value="P:sensory perception of sound"/>
    <property type="evidence" value="ECO:0007669"/>
    <property type="project" value="UniProtKB-KW"/>
</dbReference>
<dbReference type="GO" id="GO:0032426">
    <property type="term" value="C:stereocilium tip"/>
    <property type="evidence" value="ECO:0007669"/>
    <property type="project" value="TreeGrafter"/>
</dbReference>
<evidence type="ECO:0000313" key="17">
    <source>
        <dbReference type="Proteomes" id="UP000472270"/>
    </source>
</evidence>
<dbReference type="FunFam" id="2.30.42.10:FF:000111">
    <property type="entry name" value="Whirlin a"/>
    <property type="match status" value="1"/>
</dbReference>
<dbReference type="GO" id="GO:0005886">
    <property type="term" value="C:plasma membrane"/>
    <property type="evidence" value="ECO:0007669"/>
    <property type="project" value="TreeGrafter"/>
</dbReference>
<dbReference type="PANTHER" id="PTHR23116:SF37">
    <property type="entry name" value="WHIRLIN"/>
    <property type="match status" value="1"/>
</dbReference>
<comment type="subunit">
    <text evidence="12">Forms homooligomers. Interacts (via C-terminal PDZ domain) with MYO15A; this interaction is necessary for localization of WHRN to stereocilia tips. Interacts (via C-terminal PDZ domain) with MPP1/p55. Interacts with LRRC4C/NGL1. Interacts with MYO7A. Interacts with RPGR. Interacts with EPS8. Interacts with CASK. Interacts with CIB2. Component of USH2 complex, composed of ADGRV1, PDZD7, USH2A and WHRN. Interacts (via PDZ domains) with PDZD7; the interaction is direct. Interacts (via N-terminal PDZ domain) with USH2A (via cytoplasmic region). Interacts with ADGRV1/MASS1 (via cytoplasmic region).</text>
</comment>
<dbReference type="Ensembl" id="ENSSRHT00000043417.1">
    <property type="protein sequence ID" value="ENSSRHP00000042216.1"/>
    <property type="gene ID" value="ENSSRHG00000021339.1"/>
</dbReference>
<feature type="domain" description="PDZ" evidence="15">
    <location>
        <begin position="759"/>
        <end position="830"/>
    </location>
</feature>
<evidence type="ECO:0000256" key="10">
    <source>
        <dbReference type="ARBA" id="ARBA00034103"/>
    </source>
</evidence>
<evidence type="ECO:0000313" key="16">
    <source>
        <dbReference type="Ensembl" id="ENSSRHP00000042216.1"/>
    </source>
</evidence>
<dbReference type="InterPro" id="IPR051844">
    <property type="entry name" value="USH2_Complex_Protein"/>
</dbReference>
<dbReference type="CDD" id="cd06742">
    <property type="entry name" value="PDZ3_FL-whirlin-like"/>
    <property type="match status" value="1"/>
</dbReference>
<dbReference type="FunFam" id="1.20.1160.20:FF:000002">
    <property type="entry name" value="Whirlin a"/>
    <property type="match status" value="1"/>
</dbReference>
<evidence type="ECO:0000256" key="2">
    <source>
        <dbReference type="ARBA" id="ARBA00004624"/>
    </source>
</evidence>
<keyword evidence="17" id="KW-1185">Reference proteome</keyword>
<dbReference type="GO" id="GO:0001917">
    <property type="term" value="C:photoreceptor inner segment"/>
    <property type="evidence" value="ECO:0007669"/>
    <property type="project" value="TreeGrafter"/>
</dbReference>
<protein>
    <recommendedName>
        <fullName evidence="13">Whirlin</fullName>
    </recommendedName>
</protein>
<name>A0A673IX64_9TELE</name>
<evidence type="ECO:0000259" key="15">
    <source>
        <dbReference type="PROSITE" id="PS50106"/>
    </source>
</evidence>
<proteinExistence type="predicted"/>
<dbReference type="CDD" id="cd07357">
    <property type="entry name" value="HN_L-whirlin_R2_like"/>
    <property type="match status" value="1"/>
</dbReference>
<evidence type="ECO:0000256" key="6">
    <source>
        <dbReference type="ARBA" id="ARBA00022737"/>
    </source>
</evidence>
<evidence type="ECO:0000256" key="13">
    <source>
        <dbReference type="ARBA" id="ARBA00074537"/>
    </source>
</evidence>
<dbReference type="PANTHER" id="PTHR23116">
    <property type="entry name" value="PDZ DOMAIN CONTAINING WHIRLIN AND HARMONIN-RELATED"/>
    <property type="match status" value="1"/>
</dbReference>
<dbReference type="InterPro" id="IPR001478">
    <property type="entry name" value="PDZ"/>
</dbReference>
<keyword evidence="8" id="KW-0770">Synapse</keyword>
<dbReference type="GO" id="GO:0030426">
    <property type="term" value="C:growth cone"/>
    <property type="evidence" value="ECO:0007669"/>
    <property type="project" value="UniProtKB-SubCell"/>
</dbReference>
<dbReference type="SMART" id="SM00228">
    <property type="entry name" value="PDZ"/>
    <property type="match status" value="3"/>
</dbReference>
<keyword evidence="6" id="KW-0677">Repeat</keyword>
<evidence type="ECO:0000256" key="8">
    <source>
        <dbReference type="ARBA" id="ARBA00023018"/>
    </source>
</evidence>
<evidence type="ECO:0000256" key="9">
    <source>
        <dbReference type="ARBA" id="ARBA00023273"/>
    </source>
</evidence>
<evidence type="ECO:0000256" key="12">
    <source>
        <dbReference type="ARBA" id="ARBA00065164"/>
    </source>
</evidence>
<feature type="domain" description="PDZ" evidence="15">
    <location>
        <begin position="260"/>
        <end position="330"/>
    </location>
</feature>